<dbReference type="InterPro" id="IPR036663">
    <property type="entry name" value="Fumarylacetoacetase_C_sf"/>
</dbReference>
<reference evidence="4 5" key="1">
    <citation type="submission" date="2018-02" db="EMBL/GenBank/DDBJ databases">
        <title>Comparative genomes isolates from brazilian mangrove.</title>
        <authorList>
            <person name="Araujo J.E."/>
            <person name="Taketani R.G."/>
            <person name="Silva M.C.P."/>
            <person name="Loureco M.V."/>
            <person name="Andreote F.D."/>
        </authorList>
    </citation>
    <scope>NUCLEOTIDE SEQUENCE [LARGE SCALE GENOMIC DNA]</scope>
    <source>
        <strain evidence="4 5">HEX-2 MGV</strain>
    </source>
</reference>
<dbReference type="SUPFAM" id="SSF56529">
    <property type="entry name" value="FAH"/>
    <property type="match status" value="1"/>
</dbReference>
<name>A0A2S8F0C2_9BACT</name>
<dbReference type="PANTHER" id="PTHR42796:SF4">
    <property type="entry name" value="FUMARYLACETOACETATE HYDROLASE DOMAIN-CONTAINING PROTEIN 2A"/>
    <property type="match status" value="1"/>
</dbReference>
<accession>A0A2S8F0C2</accession>
<dbReference type="PANTHER" id="PTHR42796">
    <property type="entry name" value="FUMARYLACETOACETATE HYDROLASE DOMAIN-CONTAINING PROTEIN 2A-RELATED"/>
    <property type="match status" value="1"/>
</dbReference>
<dbReference type="RefSeq" id="WP_105358151.1">
    <property type="nucleotide sequence ID" value="NZ_PUIA01000074.1"/>
</dbReference>
<dbReference type="AlphaFoldDB" id="A0A2S8F0C2"/>
<dbReference type="InterPro" id="IPR011234">
    <property type="entry name" value="Fumarylacetoacetase-like_C"/>
</dbReference>
<dbReference type="EMBL" id="PUIA01000074">
    <property type="protein sequence ID" value="PQO25606.1"/>
    <property type="molecule type" value="Genomic_DNA"/>
</dbReference>
<dbReference type="OrthoDB" id="9805307at2"/>
<dbReference type="GO" id="GO:0044281">
    <property type="term" value="P:small molecule metabolic process"/>
    <property type="evidence" value="ECO:0007669"/>
    <property type="project" value="UniProtKB-ARBA"/>
</dbReference>
<feature type="domain" description="Fumarylacetoacetase-like C-terminal" evidence="3">
    <location>
        <begin position="80"/>
        <end position="281"/>
    </location>
</feature>
<keyword evidence="4" id="KW-0378">Hydrolase</keyword>
<dbReference type="GO" id="GO:0016787">
    <property type="term" value="F:hydrolase activity"/>
    <property type="evidence" value="ECO:0007669"/>
    <property type="project" value="UniProtKB-KW"/>
</dbReference>
<dbReference type="GO" id="GO:0046872">
    <property type="term" value="F:metal ion binding"/>
    <property type="evidence" value="ECO:0007669"/>
    <property type="project" value="UniProtKB-KW"/>
</dbReference>
<sequence>MKIANIGGRAHIVTATGGVDIEQASDGRFTSDNQRLIAQLDELQLWYAENDPIEDPSLSTDHLVRTLERLQSPVPYPSQVFAIGLNYKAHGAEVAMATPQEPMIFTKFQSSISGPGATVTLPSNTVDWEVEMVVVIGQGGRNISQDDALRHVAGYCVGQDISERTLQLACKPPQFSIAKSYAAFAPMGPWLTTADSLDVSSLRLTCKVGDETLQDGNTKDMIFDVPTLISYISSICELRIGDILFTGTPDGVGMGRKPPMYIEDGWVLESSIEGLGTIINPCRRI</sequence>
<comment type="similarity">
    <text evidence="1">Belongs to the FAH family.</text>
</comment>
<evidence type="ECO:0000256" key="2">
    <source>
        <dbReference type="ARBA" id="ARBA00022723"/>
    </source>
</evidence>
<proteinExistence type="inferred from homology"/>
<keyword evidence="2" id="KW-0479">Metal-binding</keyword>
<evidence type="ECO:0000259" key="3">
    <source>
        <dbReference type="Pfam" id="PF01557"/>
    </source>
</evidence>
<evidence type="ECO:0000313" key="5">
    <source>
        <dbReference type="Proteomes" id="UP000240009"/>
    </source>
</evidence>
<evidence type="ECO:0000256" key="1">
    <source>
        <dbReference type="ARBA" id="ARBA00010211"/>
    </source>
</evidence>
<organism evidence="4 5">
    <name type="scientific">Blastopirellula marina</name>
    <dbReference type="NCBI Taxonomy" id="124"/>
    <lineage>
        <taxon>Bacteria</taxon>
        <taxon>Pseudomonadati</taxon>
        <taxon>Planctomycetota</taxon>
        <taxon>Planctomycetia</taxon>
        <taxon>Pirellulales</taxon>
        <taxon>Pirellulaceae</taxon>
        <taxon>Blastopirellula</taxon>
    </lineage>
</organism>
<dbReference type="InterPro" id="IPR051121">
    <property type="entry name" value="FAH"/>
</dbReference>
<dbReference type="Pfam" id="PF01557">
    <property type="entry name" value="FAA_hydrolase"/>
    <property type="match status" value="1"/>
</dbReference>
<dbReference type="Proteomes" id="UP000240009">
    <property type="component" value="Unassembled WGS sequence"/>
</dbReference>
<protein>
    <submittedName>
        <fullName evidence="4">Fumarylacetoacetate hydrolase</fullName>
    </submittedName>
</protein>
<dbReference type="Gene3D" id="3.90.850.10">
    <property type="entry name" value="Fumarylacetoacetase-like, C-terminal domain"/>
    <property type="match status" value="1"/>
</dbReference>
<comment type="caution">
    <text evidence="4">The sequence shown here is derived from an EMBL/GenBank/DDBJ whole genome shotgun (WGS) entry which is preliminary data.</text>
</comment>
<gene>
    <name evidence="4" type="ORF">C5Y96_22550</name>
</gene>
<evidence type="ECO:0000313" key="4">
    <source>
        <dbReference type="EMBL" id="PQO25606.1"/>
    </source>
</evidence>